<name>A0A6G4ZZ02_RHIMP</name>
<dbReference type="GO" id="GO:0003964">
    <property type="term" value="F:RNA-directed DNA polymerase activity"/>
    <property type="evidence" value="ECO:0007669"/>
    <property type="project" value="UniProtKB-KW"/>
</dbReference>
<dbReference type="InterPro" id="IPR000477">
    <property type="entry name" value="RT_dom"/>
</dbReference>
<feature type="domain" description="Reverse transcriptase" evidence="1">
    <location>
        <begin position="1"/>
        <end position="149"/>
    </location>
</feature>
<dbReference type="VEuPathDB" id="VectorBase:LOC119159864"/>
<organism evidence="2">
    <name type="scientific">Rhipicephalus microplus</name>
    <name type="common">Cattle tick</name>
    <name type="synonym">Boophilus microplus</name>
    <dbReference type="NCBI Taxonomy" id="6941"/>
    <lineage>
        <taxon>Eukaryota</taxon>
        <taxon>Metazoa</taxon>
        <taxon>Ecdysozoa</taxon>
        <taxon>Arthropoda</taxon>
        <taxon>Chelicerata</taxon>
        <taxon>Arachnida</taxon>
        <taxon>Acari</taxon>
        <taxon>Parasitiformes</taxon>
        <taxon>Ixodida</taxon>
        <taxon>Ixodoidea</taxon>
        <taxon>Ixodidae</taxon>
        <taxon>Rhipicephalinae</taxon>
        <taxon>Rhipicephalus</taxon>
        <taxon>Boophilus</taxon>
    </lineage>
</organism>
<reference evidence="2" key="1">
    <citation type="submission" date="2020-03" db="EMBL/GenBank/DDBJ databases">
        <title>A transcriptome and proteome of the tick Rhipicephalus microplus shaped by the genetic composition of its hosts and developmental stage.</title>
        <authorList>
            <person name="Garcia G.R."/>
            <person name="Ribeiro J.M.C."/>
            <person name="Maruyama S.R."/>
            <person name="Gardinasse L.G."/>
            <person name="Nelson K."/>
            <person name="Ferreira B.R."/>
            <person name="Andrade T.G."/>
            <person name="Santos I.K.F.M."/>
        </authorList>
    </citation>
    <scope>NUCLEOTIDE SEQUENCE</scope>
    <source>
        <strain evidence="2">NSGR</strain>
        <tissue evidence="2">Salivary glands</tissue>
    </source>
</reference>
<keyword evidence="2" id="KW-0255">Endonuclease</keyword>
<evidence type="ECO:0000259" key="1">
    <source>
        <dbReference type="PROSITE" id="PS50878"/>
    </source>
</evidence>
<dbReference type="Pfam" id="PF00078">
    <property type="entry name" value="RVT_1"/>
    <property type="match status" value="1"/>
</dbReference>
<sequence length="356" mass="40666">MSKLSIDPNILDWIHCFLTNRLQYVHANNYNSPTVAVTSGVPQGSVLGPLLFLIYINDLPVGINSTIRLFADDCVLYRVIHNQYDVSTLQSDIDAVSNWCDKWLMKLNISKCKVMRVMYHNKVNDHFSYTLKNSSLNPVTSYRYLGVHITHNLSWNMHVEHVINNADRMLGFLRRHFSSVPSDLKLKLYTTLVRSKLEYACSIWDPFSSVLTTALESVQNRAARFVLSNYNRYASVSSMKATLGLPTLKSRRKYFRLNLFHKIFYTNPTLKNDLFLPPDYVSPRLDHHLKVKVPICRTNTCHASFCLKQAVTGTTFLPPLLQSKNLPPSKLQLLIYCCQTTPLCNALGPYVLGNLS</sequence>
<dbReference type="EMBL" id="GIKN01000950">
    <property type="protein sequence ID" value="NIE43223.1"/>
    <property type="molecule type" value="Transcribed_RNA"/>
</dbReference>
<dbReference type="PANTHER" id="PTHR33332">
    <property type="entry name" value="REVERSE TRANSCRIPTASE DOMAIN-CONTAINING PROTEIN"/>
    <property type="match status" value="1"/>
</dbReference>
<dbReference type="InterPro" id="IPR043502">
    <property type="entry name" value="DNA/RNA_pol_sf"/>
</dbReference>
<keyword evidence="2" id="KW-0808">Transferase</keyword>
<proteinExistence type="predicted"/>
<evidence type="ECO:0000313" key="2">
    <source>
        <dbReference type="EMBL" id="NIE43223.1"/>
    </source>
</evidence>
<dbReference type="AlphaFoldDB" id="A0A6G4ZZ02"/>
<keyword evidence="2" id="KW-0548">Nucleotidyltransferase</keyword>
<dbReference type="OrthoDB" id="6480243at2759"/>
<accession>A0A6G4ZZ02</accession>
<dbReference type="SUPFAM" id="SSF56672">
    <property type="entry name" value="DNA/RNA polymerases"/>
    <property type="match status" value="1"/>
</dbReference>
<dbReference type="GO" id="GO:0004519">
    <property type="term" value="F:endonuclease activity"/>
    <property type="evidence" value="ECO:0007669"/>
    <property type="project" value="UniProtKB-KW"/>
</dbReference>
<keyword evidence="2" id="KW-0540">Nuclease</keyword>
<keyword evidence="2" id="KW-0378">Hydrolase</keyword>
<dbReference type="PROSITE" id="PS50878">
    <property type="entry name" value="RT_POL"/>
    <property type="match status" value="1"/>
</dbReference>
<keyword evidence="2" id="KW-0695">RNA-directed DNA polymerase</keyword>
<protein>
    <submittedName>
        <fullName evidence="2">Putative endonuclease/reverse transcriptase</fullName>
    </submittedName>
</protein>